<dbReference type="EMBL" id="MN740465">
    <property type="protein sequence ID" value="QHU27918.1"/>
    <property type="molecule type" value="Genomic_DNA"/>
</dbReference>
<feature type="transmembrane region" description="Helical" evidence="1">
    <location>
        <begin position="12"/>
        <end position="31"/>
    </location>
</feature>
<dbReference type="AlphaFoldDB" id="A0A6C0LDV3"/>
<name>A0A6C0LDV3_9ZZZZ</name>
<accession>A0A6C0LDV3</accession>
<keyword evidence="1" id="KW-0812">Transmembrane</keyword>
<sequence length="320" mass="34101">MNKFIDYESFFTYISLILAFAIFIVLMYGCMADNYSGGGSKGSGIIERFSTTEPVHAEIASITVNSTGAITGIVLGTNKGKYYAGTPPKITIAAPTAANSTQAEATAILSTTAITGTTPPLYEIASIQITAGKGGTNYVVADKSKVTFEPIATYKSAYSAVETDPVAAVINNMVVKSDENKGIESITLTSKGKYYENAPPKITIGAPEDNTGTAAIAEVKLKTTPIVANGKLYEINNIDIKDAGKKYVATSDVSKIVLESIDDYKARVNPIITLTAEQKTNIVDLIGKCNTLTNKQSYITKINNNVLKKFDVEAIIKEVS</sequence>
<evidence type="ECO:0000313" key="2">
    <source>
        <dbReference type="EMBL" id="QHU27918.1"/>
    </source>
</evidence>
<reference evidence="2" key="1">
    <citation type="journal article" date="2020" name="Nature">
        <title>Giant virus diversity and host interactions through global metagenomics.</title>
        <authorList>
            <person name="Schulz F."/>
            <person name="Roux S."/>
            <person name="Paez-Espino D."/>
            <person name="Jungbluth S."/>
            <person name="Walsh D.A."/>
            <person name="Denef V.J."/>
            <person name="McMahon K.D."/>
            <person name="Konstantinidis K.T."/>
            <person name="Eloe-Fadrosh E.A."/>
            <person name="Kyrpides N.C."/>
            <person name="Woyke T."/>
        </authorList>
    </citation>
    <scope>NUCLEOTIDE SEQUENCE</scope>
    <source>
        <strain evidence="2">GVMAG-M-3300027769-26</strain>
    </source>
</reference>
<keyword evidence="1" id="KW-0472">Membrane</keyword>
<evidence type="ECO:0000256" key="1">
    <source>
        <dbReference type="SAM" id="Phobius"/>
    </source>
</evidence>
<organism evidence="2">
    <name type="scientific">viral metagenome</name>
    <dbReference type="NCBI Taxonomy" id="1070528"/>
    <lineage>
        <taxon>unclassified sequences</taxon>
        <taxon>metagenomes</taxon>
        <taxon>organismal metagenomes</taxon>
    </lineage>
</organism>
<keyword evidence="1" id="KW-1133">Transmembrane helix</keyword>
<proteinExistence type="predicted"/>
<protein>
    <submittedName>
        <fullName evidence="2">Uncharacterized protein</fullName>
    </submittedName>
</protein>
<dbReference type="PROSITE" id="PS51257">
    <property type="entry name" value="PROKAR_LIPOPROTEIN"/>
    <property type="match status" value="1"/>
</dbReference>